<name>A0A8A2VCK0_9EURY</name>
<dbReference type="KEGG" id="hakz:J0X25_10895"/>
<dbReference type="AlphaFoldDB" id="A0A8A2VCK0"/>
<protein>
    <recommendedName>
        <fullName evidence="1">DUF7511 domain-containing protein</fullName>
    </recommendedName>
</protein>
<dbReference type="RefSeq" id="WP_207287544.1">
    <property type="nucleotide sequence ID" value="NZ_CP071462.1"/>
</dbReference>
<dbReference type="GeneID" id="63187818"/>
<organism evidence="2 3">
    <name type="scientific">Haloterrigena alkaliphila</name>
    <dbReference type="NCBI Taxonomy" id="2816475"/>
    <lineage>
        <taxon>Archaea</taxon>
        <taxon>Methanobacteriati</taxon>
        <taxon>Methanobacteriota</taxon>
        <taxon>Stenosarchaea group</taxon>
        <taxon>Halobacteria</taxon>
        <taxon>Halobacteriales</taxon>
        <taxon>Natrialbaceae</taxon>
        <taxon>Haloterrigena</taxon>
    </lineage>
</organism>
<dbReference type="EMBL" id="CP071462">
    <property type="protein sequence ID" value="QSW97925.1"/>
    <property type="molecule type" value="Genomic_DNA"/>
</dbReference>
<dbReference type="InterPro" id="IPR055933">
    <property type="entry name" value="DUF7511"/>
</dbReference>
<dbReference type="Pfam" id="PF24351">
    <property type="entry name" value="DUF7511"/>
    <property type="match status" value="1"/>
</dbReference>
<accession>A0A8A2VCK0</accession>
<feature type="domain" description="DUF7511" evidence="1">
    <location>
        <begin position="17"/>
        <end position="63"/>
    </location>
</feature>
<evidence type="ECO:0000313" key="2">
    <source>
        <dbReference type="EMBL" id="QSW97925.1"/>
    </source>
</evidence>
<proteinExistence type="predicted"/>
<dbReference type="Proteomes" id="UP000663203">
    <property type="component" value="Chromosome"/>
</dbReference>
<gene>
    <name evidence="2" type="ORF">J0X25_10895</name>
</gene>
<keyword evidence="3" id="KW-1185">Reference proteome</keyword>
<reference evidence="2 3" key="1">
    <citation type="submission" date="2021-03" db="EMBL/GenBank/DDBJ databases">
        <title>Haloterrigena longa sp. nov. and Haloterrigena limicola sp. nov., extremely halophilic archaea isolated from a salt lake.</title>
        <authorList>
            <person name="Henglin C."/>
        </authorList>
    </citation>
    <scope>NUCLEOTIDE SEQUENCE [LARGE SCALE GENOMIC DNA]</scope>
    <source>
        <strain evidence="2 3">KZCA68</strain>
    </source>
</reference>
<evidence type="ECO:0000259" key="1">
    <source>
        <dbReference type="Pfam" id="PF24351"/>
    </source>
</evidence>
<evidence type="ECO:0000313" key="3">
    <source>
        <dbReference type="Proteomes" id="UP000663203"/>
    </source>
</evidence>
<sequence>MTLNADSPTPTDESPIDLDAVTVENEDAPDECAIFPREASEDELQTAWIVAHDDGFVSLESMR</sequence>